<feature type="region of interest" description="Disordered" evidence="1">
    <location>
        <begin position="138"/>
        <end position="157"/>
    </location>
</feature>
<keyword evidence="3" id="KW-1185">Reference proteome</keyword>
<evidence type="ECO:0000313" key="3">
    <source>
        <dbReference type="Proteomes" id="UP000319004"/>
    </source>
</evidence>
<dbReference type="AlphaFoldDB" id="A0A518I198"/>
<organism evidence="2 3">
    <name type="scientific">Stieleria neptunia</name>
    <dbReference type="NCBI Taxonomy" id="2527979"/>
    <lineage>
        <taxon>Bacteria</taxon>
        <taxon>Pseudomonadati</taxon>
        <taxon>Planctomycetota</taxon>
        <taxon>Planctomycetia</taxon>
        <taxon>Pirellulales</taxon>
        <taxon>Pirellulaceae</taxon>
        <taxon>Stieleria</taxon>
    </lineage>
</organism>
<evidence type="ECO:0008006" key="4">
    <source>
        <dbReference type="Google" id="ProtNLM"/>
    </source>
</evidence>
<protein>
    <recommendedName>
        <fullName evidence="4">RNA polymerase sigma factor</fullName>
    </recommendedName>
</protein>
<proteinExistence type="predicted"/>
<sequence length="278" mass="30515">MAADGKVWRRGIPCKATGNGTNSRKVLRLWWGSVILFDMSTQISSSGKTRSSVNLVRSSHSWTEAESAAGFVLRYLSPMRKQLTAVMGSTEEADQALRILLTHLVSAGFGEHRRGRLRDFLARAVKSCAKARLAEQAGAEQASAEQGGTESDPEKSASVTLDSKQWLVLWRNCLLERAWRALERMQHQEANRPLYSVLWASTIHPKASLEEIAAEVEKASSVKLDQVQLQQLKLEAKAAFAQLLADEVVETLENPDKAAVKKEIQSLGIGSAFSGLTV</sequence>
<dbReference type="KEGG" id="snep:Enr13x_67670"/>
<gene>
    <name evidence="2" type="ORF">Enr13x_67670</name>
</gene>
<dbReference type="EMBL" id="CP037423">
    <property type="protein sequence ID" value="QDV46858.1"/>
    <property type="molecule type" value="Genomic_DNA"/>
</dbReference>
<reference evidence="2 3" key="1">
    <citation type="submission" date="2019-03" db="EMBL/GenBank/DDBJ databases">
        <title>Deep-cultivation of Planctomycetes and their phenomic and genomic characterization uncovers novel biology.</title>
        <authorList>
            <person name="Wiegand S."/>
            <person name="Jogler M."/>
            <person name="Boedeker C."/>
            <person name="Pinto D."/>
            <person name="Vollmers J."/>
            <person name="Rivas-Marin E."/>
            <person name="Kohn T."/>
            <person name="Peeters S.H."/>
            <person name="Heuer A."/>
            <person name="Rast P."/>
            <person name="Oberbeckmann S."/>
            <person name="Bunk B."/>
            <person name="Jeske O."/>
            <person name="Meyerdierks A."/>
            <person name="Storesund J.E."/>
            <person name="Kallscheuer N."/>
            <person name="Luecker S."/>
            <person name="Lage O.M."/>
            <person name="Pohl T."/>
            <person name="Merkel B.J."/>
            <person name="Hornburger P."/>
            <person name="Mueller R.-W."/>
            <person name="Bruemmer F."/>
            <person name="Labrenz M."/>
            <person name="Spormann A.M."/>
            <person name="Op den Camp H."/>
            <person name="Overmann J."/>
            <person name="Amann R."/>
            <person name="Jetten M.S.M."/>
            <person name="Mascher T."/>
            <person name="Medema M.H."/>
            <person name="Devos D.P."/>
            <person name="Kaster A.-K."/>
            <person name="Ovreas L."/>
            <person name="Rohde M."/>
            <person name="Galperin M.Y."/>
            <person name="Jogler C."/>
        </authorList>
    </citation>
    <scope>NUCLEOTIDE SEQUENCE [LARGE SCALE GENOMIC DNA]</scope>
    <source>
        <strain evidence="2 3">Enr13</strain>
    </source>
</reference>
<name>A0A518I198_9BACT</name>
<evidence type="ECO:0000313" key="2">
    <source>
        <dbReference type="EMBL" id="QDV46858.1"/>
    </source>
</evidence>
<feature type="compositionally biased region" description="Low complexity" evidence="1">
    <location>
        <begin position="138"/>
        <end position="148"/>
    </location>
</feature>
<accession>A0A518I198</accession>
<dbReference type="Proteomes" id="UP000319004">
    <property type="component" value="Chromosome"/>
</dbReference>
<evidence type="ECO:0000256" key="1">
    <source>
        <dbReference type="SAM" id="MobiDB-lite"/>
    </source>
</evidence>